<keyword evidence="1" id="KW-0472">Membrane</keyword>
<proteinExistence type="predicted"/>
<gene>
    <name evidence="2" type="ORF">UX39_C0016G0008</name>
</gene>
<dbReference type="AlphaFoldDB" id="A0A0G1NZS3"/>
<dbReference type="Proteomes" id="UP000034175">
    <property type="component" value="Unassembled WGS sequence"/>
</dbReference>
<reference evidence="2 3" key="1">
    <citation type="journal article" date="2015" name="Nature">
        <title>rRNA introns, odd ribosomes, and small enigmatic genomes across a large radiation of phyla.</title>
        <authorList>
            <person name="Brown C.T."/>
            <person name="Hug L.A."/>
            <person name="Thomas B.C."/>
            <person name="Sharon I."/>
            <person name="Castelle C.J."/>
            <person name="Singh A."/>
            <person name="Wilkins M.J."/>
            <person name="Williams K.H."/>
            <person name="Banfield J.F."/>
        </authorList>
    </citation>
    <scope>NUCLEOTIDE SEQUENCE [LARGE SCALE GENOMIC DNA]</scope>
</reference>
<keyword evidence="1" id="KW-0812">Transmembrane</keyword>
<accession>A0A0G1NZS3</accession>
<keyword evidence="1" id="KW-1133">Transmembrane helix</keyword>
<evidence type="ECO:0000313" key="3">
    <source>
        <dbReference type="Proteomes" id="UP000034175"/>
    </source>
</evidence>
<dbReference type="EMBL" id="LCMA01000016">
    <property type="protein sequence ID" value="KKU25887.1"/>
    <property type="molecule type" value="Genomic_DNA"/>
</dbReference>
<evidence type="ECO:0000313" key="2">
    <source>
        <dbReference type="EMBL" id="KKU25887.1"/>
    </source>
</evidence>
<organism evidence="2 3">
    <name type="scientific">Candidatus Magasanikbacteria bacterium GW2011_GWA2_46_17</name>
    <dbReference type="NCBI Taxonomy" id="1619042"/>
    <lineage>
        <taxon>Bacteria</taxon>
        <taxon>Candidatus Magasanikiibacteriota</taxon>
    </lineage>
</organism>
<feature type="transmembrane region" description="Helical" evidence="1">
    <location>
        <begin position="20"/>
        <end position="39"/>
    </location>
</feature>
<evidence type="ECO:0008006" key="4">
    <source>
        <dbReference type="Google" id="ProtNLM"/>
    </source>
</evidence>
<comment type="caution">
    <text evidence="2">The sequence shown here is derived from an EMBL/GenBank/DDBJ whole genome shotgun (WGS) entry which is preliminary data.</text>
</comment>
<evidence type="ECO:0000256" key="1">
    <source>
        <dbReference type="SAM" id="Phobius"/>
    </source>
</evidence>
<name>A0A0G1NZS3_9BACT</name>
<sequence length="176" mass="19221">MNVEKFKNQKFTTGFSLVEMIIYVGLLAIILVAMMNMLFGMSRAYGYLKFSRHIQSSAVTALDRMVRDIRNAQSVNTAESTLGTSPGVLTINTTTATSSSQKLQFYILNGTLRVKRDGGDLGPLTLSDVSVSNLVFRQINTGISQAVKIEMTLSAGTGPTARSVNFYNTAVLRDSY</sequence>
<protein>
    <recommendedName>
        <fullName evidence="4">Prepilin-type N-terminal cleavage/methylation domain-containing protein</fullName>
    </recommendedName>
</protein>